<proteinExistence type="inferred from homology"/>
<accession>A0ABQ6XEW7</accession>
<evidence type="ECO:0000259" key="5">
    <source>
        <dbReference type="Pfam" id="PF17101"/>
    </source>
</evidence>
<dbReference type="RefSeq" id="WP_159276674.1">
    <property type="nucleotide sequence ID" value="NZ_RIFZ01000010.1"/>
</dbReference>
<dbReference type="Pfam" id="PF11380">
    <property type="entry name" value="Stealth_CR2"/>
    <property type="match status" value="1"/>
</dbReference>
<evidence type="ECO:0000313" key="7">
    <source>
        <dbReference type="Proteomes" id="UP000472573"/>
    </source>
</evidence>
<keyword evidence="3" id="KW-0270">Exopolysaccharide synthesis</keyword>
<evidence type="ECO:0000259" key="4">
    <source>
        <dbReference type="Pfam" id="PF11380"/>
    </source>
</evidence>
<reference evidence="7" key="1">
    <citation type="submission" date="2020-03" db="EMBL/GenBank/DDBJ databases">
        <title>SpeciesPrimer: A bioinformatics pipeline dedicated to the design of qPCR primers for the quantification of bacterial species.</title>
        <authorList>
            <person name="Dreier M."/>
            <person name="Berthoud H."/>
            <person name="Shani N."/>
            <person name="Wechsler D."/>
            <person name="Junier P."/>
        </authorList>
    </citation>
    <scope>NUCLEOTIDE SEQUENCE [LARGE SCALE GENOMIC DNA]</scope>
    <source>
        <strain evidence="7">FAM13073</strain>
    </source>
</reference>
<dbReference type="InterPro" id="IPR047141">
    <property type="entry name" value="Stealth"/>
</dbReference>
<feature type="domain" description="Stealth protein CR2 conserved region 2" evidence="4">
    <location>
        <begin position="36"/>
        <end position="136"/>
    </location>
</feature>
<dbReference type="Proteomes" id="UP000472573">
    <property type="component" value="Unassembled WGS sequence"/>
</dbReference>
<evidence type="ECO:0000256" key="2">
    <source>
        <dbReference type="ARBA" id="ARBA00022679"/>
    </source>
</evidence>
<dbReference type="PANTHER" id="PTHR24045">
    <property type="match status" value="1"/>
</dbReference>
<evidence type="ECO:0000313" key="6">
    <source>
        <dbReference type="EMBL" id="KAF0412437.1"/>
    </source>
</evidence>
<gene>
    <name evidence="6" type="ORF">GBO79_09035</name>
</gene>
<dbReference type="Pfam" id="PF17101">
    <property type="entry name" value="Stealth_CR1"/>
    <property type="match status" value="1"/>
</dbReference>
<comment type="similarity">
    <text evidence="1">Belongs to the stealth family.</text>
</comment>
<feature type="domain" description="Stealth protein CR1 conserved region 1" evidence="5">
    <location>
        <begin position="1"/>
        <end position="26"/>
    </location>
</feature>
<dbReference type="PANTHER" id="PTHR24045:SF0">
    <property type="entry name" value="N-ACETYLGLUCOSAMINE-1-PHOSPHOTRANSFERASE SUBUNITS ALPHA_BETA"/>
    <property type="match status" value="1"/>
</dbReference>
<protein>
    <submittedName>
        <fullName evidence="6">Capsule biosynthesis protein CapG</fullName>
    </submittedName>
</protein>
<comment type="caution">
    <text evidence="6">The sequence shown here is derived from an EMBL/GenBank/DDBJ whole genome shotgun (WGS) entry which is preliminary data.</text>
</comment>
<name>A0ABQ6XEW7_PEDPE</name>
<evidence type="ECO:0000256" key="1">
    <source>
        <dbReference type="ARBA" id="ARBA00007583"/>
    </source>
</evidence>
<keyword evidence="7" id="KW-1185">Reference proteome</keyword>
<keyword evidence="2" id="KW-0808">Transferase</keyword>
<organism evidence="6 7">
    <name type="scientific">Pediococcus pentosaceus</name>
    <dbReference type="NCBI Taxonomy" id="1255"/>
    <lineage>
        <taxon>Bacteria</taxon>
        <taxon>Bacillati</taxon>
        <taxon>Bacillota</taxon>
        <taxon>Bacilli</taxon>
        <taxon>Lactobacillales</taxon>
        <taxon>Lactobacillaceae</taxon>
        <taxon>Pediococcus</taxon>
    </lineage>
</organism>
<dbReference type="InterPro" id="IPR031358">
    <property type="entry name" value="Stealth_CR1"/>
</dbReference>
<dbReference type="InterPro" id="IPR021520">
    <property type="entry name" value="Stealth_CR2"/>
</dbReference>
<sequence>MKIDFVVTWVDGNDPKWLEEKNKYSPTDEIMNTDIRYRDYGTFKYWFRSIEENAPWVNKIYLITEGHLPEWLDKENKKLVVVKHSDYMSSQYLPTFNSNAIELNIHRIKGLSEHFVLFNDDFFLFNKTDKDDFFENGLPKDCAVYSPVVPYREFSNIVFNNVRIINKHFNKKENLKKNFLKIFNFRYGKQNLRTLLTLPWSNVLGYWNPHVTSSFLKSTFTEVWSEEREILNSTSLNKFRTTSDVNQWLMRYFQIEKGLYIPQKSNFGCKVTLNEFERVEKSFKSKKTKVVCINDDFGVEDYDIKMKKLISLFEKKYPKKSSFEI</sequence>
<dbReference type="EMBL" id="WENB01000006">
    <property type="protein sequence ID" value="KAF0412437.1"/>
    <property type="molecule type" value="Genomic_DNA"/>
</dbReference>
<evidence type="ECO:0000256" key="3">
    <source>
        <dbReference type="ARBA" id="ARBA00023169"/>
    </source>
</evidence>